<feature type="domain" description="HTH marR-type" evidence="2">
    <location>
        <begin position="16"/>
        <end position="57"/>
    </location>
</feature>
<dbReference type="PANTHER" id="PTHR18964:SF149">
    <property type="entry name" value="BIFUNCTIONAL UDP-N-ACETYLGLUCOSAMINE 2-EPIMERASE_N-ACETYLMANNOSAMINE KINASE"/>
    <property type="match status" value="1"/>
</dbReference>
<dbReference type="CDD" id="cd23763">
    <property type="entry name" value="ASKHA_ATPase_ROK"/>
    <property type="match status" value="1"/>
</dbReference>
<dbReference type="InterPro" id="IPR000600">
    <property type="entry name" value="ROK"/>
</dbReference>
<keyword evidence="3" id="KW-0808">Transferase</keyword>
<dbReference type="PANTHER" id="PTHR18964">
    <property type="entry name" value="ROK (REPRESSOR, ORF, KINASE) FAMILY"/>
    <property type="match status" value="1"/>
</dbReference>
<dbReference type="InterPro" id="IPR036390">
    <property type="entry name" value="WH_DNA-bd_sf"/>
</dbReference>
<dbReference type="InterPro" id="IPR036388">
    <property type="entry name" value="WH-like_DNA-bd_sf"/>
</dbReference>
<reference evidence="3 4" key="1">
    <citation type="submission" date="2017-05" db="EMBL/GenBank/DDBJ databases">
        <title>Genome Analysis of Maritalea myrionectae HL2708#5.</title>
        <authorList>
            <consortium name="Cotde Inc.-PKNU"/>
            <person name="Jang D."/>
            <person name="Oh H.-M."/>
        </authorList>
    </citation>
    <scope>NUCLEOTIDE SEQUENCE [LARGE SCALE GENOMIC DNA]</scope>
    <source>
        <strain evidence="3 4">HL2708#5</strain>
    </source>
</reference>
<keyword evidence="3" id="KW-0418">Kinase</keyword>
<comment type="similarity">
    <text evidence="1">Belongs to the ROK (NagC/XylR) family.</text>
</comment>
<evidence type="ECO:0000313" key="4">
    <source>
        <dbReference type="Proteomes" id="UP000258927"/>
    </source>
</evidence>
<sequence length="404" mass="42640">MTETANNIRRLNKCNVFEVIAHEGPISRAAIAKRLGLSKQTLSEVAKELESEGWVQQVGLERGNVGRAAMNFEVVPDAAFVAAVDLGGTKVKVAVANLACQIFGEATEPTDPKGGLDVVRQIARLCRQAMAEHDLDQDRLRLAVVGVPGVPDAATGAVKMAPNIAMLDEIDFSGELSKALGFDVVIENDVNLAVLGEHWGGVAQHVDDLAYVALGTGIGAGIILNGELVRGKHGGAGELGYLPFGADPFEDASLRQGALERVTATDAMRDYYFELTGEKIEVPEIFNRLDEDDLAVKVIDRTARETARALAAICALMDPEQIVFGGSIGRREELFTRIKAQFALITREPVELSISELGGKAALIGAASLGLSHVHATLLAGGVPGAEITLPPAKLANLGVVSNG</sequence>
<evidence type="ECO:0000313" key="3">
    <source>
        <dbReference type="EMBL" id="AVX03488.1"/>
    </source>
</evidence>
<gene>
    <name evidence="3" type="ORF">MXMO3_00957</name>
</gene>
<keyword evidence="4" id="KW-1185">Reference proteome</keyword>
<dbReference type="Pfam" id="PF00480">
    <property type="entry name" value="ROK"/>
    <property type="match status" value="1"/>
</dbReference>
<dbReference type="Proteomes" id="UP000258927">
    <property type="component" value="Chromosome"/>
</dbReference>
<dbReference type="InterPro" id="IPR000835">
    <property type="entry name" value="HTH_MarR-typ"/>
</dbReference>
<name>A0A2R4MBS5_9HYPH</name>
<dbReference type="SUPFAM" id="SSF46785">
    <property type="entry name" value="Winged helix' DNA-binding domain"/>
    <property type="match status" value="1"/>
</dbReference>
<proteinExistence type="inferred from homology"/>
<dbReference type="Gene3D" id="3.30.420.40">
    <property type="match status" value="2"/>
</dbReference>
<dbReference type="GO" id="GO:0016301">
    <property type="term" value="F:kinase activity"/>
    <property type="evidence" value="ECO:0007669"/>
    <property type="project" value="UniProtKB-KW"/>
</dbReference>
<dbReference type="AlphaFoldDB" id="A0A2R4MBS5"/>
<dbReference type="Gene3D" id="1.10.10.10">
    <property type="entry name" value="Winged helix-like DNA-binding domain superfamily/Winged helix DNA-binding domain"/>
    <property type="match status" value="1"/>
</dbReference>
<evidence type="ECO:0000256" key="1">
    <source>
        <dbReference type="ARBA" id="ARBA00006479"/>
    </source>
</evidence>
<dbReference type="Pfam" id="PF12802">
    <property type="entry name" value="MarR_2"/>
    <property type="match status" value="1"/>
</dbReference>
<accession>A0A2R4MBS5</accession>
<dbReference type="RefSeq" id="WP_027834842.1">
    <property type="nucleotide sequence ID" value="NZ_CP021330.1"/>
</dbReference>
<organism evidence="3 4">
    <name type="scientific">Maritalea myrionectae</name>
    <dbReference type="NCBI Taxonomy" id="454601"/>
    <lineage>
        <taxon>Bacteria</taxon>
        <taxon>Pseudomonadati</taxon>
        <taxon>Pseudomonadota</taxon>
        <taxon>Alphaproteobacteria</taxon>
        <taxon>Hyphomicrobiales</taxon>
        <taxon>Devosiaceae</taxon>
        <taxon>Maritalea</taxon>
    </lineage>
</organism>
<evidence type="ECO:0000259" key="2">
    <source>
        <dbReference type="Pfam" id="PF12802"/>
    </source>
</evidence>
<protein>
    <submittedName>
        <fullName evidence="3">Glucokinase</fullName>
    </submittedName>
</protein>
<dbReference type="KEGG" id="mmyr:MXMO3_00957"/>
<dbReference type="STRING" id="1122213.GCA_000423365_01839"/>
<dbReference type="SUPFAM" id="SSF53067">
    <property type="entry name" value="Actin-like ATPase domain"/>
    <property type="match status" value="1"/>
</dbReference>
<dbReference type="GO" id="GO:0003700">
    <property type="term" value="F:DNA-binding transcription factor activity"/>
    <property type="evidence" value="ECO:0007669"/>
    <property type="project" value="InterPro"/>
</dbReference>
<dbReference type="EMBL" id="CP021330">
    <property type="protein sequence ID" value="AVX03488.1"/>
    <property type="molecule type" value="Genomic_DNA"/>
</dbReference>
<dbReference type="InterPro" id="IPR043129">
    <property type="entry name" value="ATPase_NBD"/>
</dbReference>